<protein>
    <recommendedName>
        <fullName evidence="8">Flippase</fullName>
    </recommendedName>
</protein>
<feature type="transmembrane region" description="Helical" evidence="5">
    <location>
        <begin position="359"/>
        <end position="382"/>
    </location>
</feature>
<dbReference type="InterPro" id="IPR002797">
    <property type="entry name" value="Polysacc_synth"/>
</dbReference>
<reference evidence="7" key="1">
    <citation type="submission" date="2018-05" db="EMBL/GenBank/DDBJ databases">
        <title>Ignatzschineria dubaiensis sp. nov., isolated from necrotic foot tissues of dromedaries (Camelus dromedarius) and associated maggots in Dubai, United Arab Emirates.</title>
        <authorList>
            <person name="Tsang C.C."/>
            <person name="Tang J.Y.M."/>
            <person name="Fong J.Y.H."/>
            <person name="Kinne J."/>
            <person name="Lee H.H."/>
            <person name="Joseph M."/>
            <person name="Jose S."/>
            <person name="Schuster R.K."/>
            <person name="Tang Y."/>
            <person name="Sivakumar S."/>
            <person name="Chen J.H.K."/>
            <person name="Teng J.L.L."/>
            <person name="Lau S.K.P."/>
            <person name="Wernery U."/>
            <person name="Woo P.C.Y."/>
        </authorList>
    </citation>
    <scope>NUCLEOTIDE SEQUENCE [LARGE SCALE GENOMIC DNA]</scope>
    <source>
        <strain evidence="7">UAE-HKU57</strain>
    </source>
</reference>
<evidence type="ECO:0000256" key="3">
    <source>
        <dbReference type="ARBA" id="ARBA00022989"/>
    </source>
</evidence>
<evidence type="ECO:0000256" key="5">
    <source>
        <dbReference type="SAM" id="Phobius"/>
    </source>
</evidence>
<dbReference type="Pfam" id="PF01943">
    <property type="entry name" value="Polysacc_synt"/>
    <property type="match status" value="1"/>
</dbReference>
<keyword evidence="3 5" id="KW-1133">Transmembrane helix</keyword>
<dbReference type="EMBL" id="QEWW01000003">
    <property type="protein sequence ID" value="PWD86177.1"/>
    <property type="molecule type" value="Genomic_DNA"/>
</dbReference>
<evidence type="ECO:0000313" key="6">
    <source>
        <dbReference type="EMBL" id="PWD86177.1"/>
    </source>
</evidence>
<dbReference type="CDD" id="cd13128">
    <property type="entry name" value="MATE_Wzx_like"/>
    <property type="match status" value="1"/>
</dbReference>
<name>A0A2U2AQL7_9GAMM</name>
<feature type="transmembrane region" description="Helical" evidence="5">
    <location>
        <begin position="83"/>
        <end position="105"/>
    </location>
</feature>
<keyword evidence="2 5" id="KW-0812">Transmembrane</keyword>
<feature type="transmembrane region" description="Helical" evidence="5">
    <location>
        <begin position="246"/>
        <end position="271"/>
    </location>
</feature>
<sequence>MSQKSSLKRNAFAVLTMQAINYLVPLVTLPYLTRTLGVDQYGALNLALSLIQYGILFVTFGFNLSATKYIAQHRHNHVIVSKVFWETIVAKLILLFIACIGLTVITLNVSSFYEIRWIVFILFIQLLSVAIDPLWFFQGIEKLEKVSLIGSGIRLFNIPLLVLFVHSPEDVVLAALIQASTLLTIAIINIILVKKESFITLIKFNQLRVLNALRKSLPLFIGAAAISLYNTSTPIILGLVSSYDQVGIYSASFRVQTAAIGVFTVLGQVIYPRVNHLFATDVDSAYLFVKKLLIYMFPTLLVASLLFYLLVPILAPWILGKGFNESAETLKIMAPMLFLIPYSVVFAHNLLLPLGYQRIYYLVPLIIGLCHLVYSTFLSHYYGAIGASYSILITEIVTTIILCICVLHCTQLKTYIRNSSE</sequence>
<accession>A0A2U2AQL7</accession>
<comment type="caution">
    <text evidence="6">The sequence shown here is derived from an EMBL/GenBank/DDBJ whole genome shotgun (WGS) entry which is preliminary data.</text>
</comment>
<evidence type="ECO:0000256" key="2">
    <source>
        <dbReference type="ARBA" id="ARBA00022692"/>
    </source>
</evidence>
<evidence type="ECO:0000313" key="7">
    <source>
        <dbReference type="Proteomes" id="UP000245059"/>
    </source>
</evidence>
<dbReference type="AlphaFoldDB" id="A0A2U2AQL7"/>
<dbReference type="GO" id="GO:0016020">
    <property type="term" value="C:membrane"/>
    <property type="evidence" value="ECO:0007669"/>
    <property type="project" value="UniProtKB-SubCell"/>
</dbReference>
<feature type="transmembrane region" description="Helical" evidence="5">
    <location>
        <begin position="51"/>
        <end position="71"/>
    </location>
</feature>
<organism evidence="6 7">
    <name type="scientific">Ignatzschineria cameli</name>
    <dbReference type="NCBI Taxonomy" id="2182793"/>
    <lineage>
        <taxon>Bacteria</taxon>
        <taxon>Pseudomonadati</taxon>
        <taxon>Pseudomonadota</taxon>
        <taxon>Gammaproteobacteria</taxon>
        <taxon>Cardiobacteriales</taxon>
        <taxon>Ignatzschineriaceae</taxon>
        <taxon>Ignatzschineria</taxon>
    </lineage>
</organism>
<feature type="transmembrane region" description="Helical" evidence="5">
    <location>
        <begin position="146"/>
        <end position="165"/>
    </location>
</feature>
<feature type="transmembrane region" description="Helical" evidence="5">
    <location>
        <begin position="217"/>
        <end position="240"/>
    </location>
</feature>
<dbReference type="InterPro" id="IPR052556">
    <property type="entry name" value="PolySynth_Transporter"/>
</dbReference>
<feature type="transmembrane region" description="Helical" evidence="5">
    <location>
        <begin position="12"/>
        <end position="31"/>
    </location>
</feature>
<dbReference type="PANTHER" id="PTHR43424">
    <property type="entry name" value="LOCUS PUTATIVE PROTEIN 1-RELATED"/>
    <property type="match status" value="1"/>
</dbReference>
<gene>
    <name evidence="6" type="ORF">DC077_05385</name>
</gene>
<evidence type="ECO:0000256" key="4">
    <source>
        <dbReference type="ARBA" id="ARBA00023136"/>
    </source>
</evidence>
<feature type="transmembrane region" description="Helical" evidence="5">
    <location>
        <begin position="117"/>
        <end position="137"/>
    </location>
</feature>
<keyword evidence="4 5" id="KW-0472">Membrane</keyword>
<proteinExistence type="predicted"/>
<dbReference type="RefSeq" id="WP_109217875.1">
    <property type="nucleotide sequence ID" value="NZ_QEWW01000003.1"/>
</dbReference>
<evidence type="ECO:0000256" key="1">
    <source>
        <dbReference type="ARBA" id="ARBA00004141"/>
    </source>
</evidence>
<feature type="transmembrane region" description="Helical" evidence="5">
    <location>
        <begin position="171"/>
        <end position="193"/>
    </location>
</feature>
<dbReference type="PANTHER" id="PTHR43424:SF1">
    <property type="entry name" value="LOCUS PUTATIVE PROTEIN 1-RELATED"/>
    <property type="match status" value="1"/>
</dbReference>
<dbReference type="Proteomes" id="UP000245059">
    <property type="component" value="Unassembled WGS sequence"/>
</dbReference>
<feature type="transmembrane region" description="Helical" evidence="5">
    <location>
        <begin position="332"/>
        <end position="352"/>
    </location>
</feature>
<evidence type="ECO:0008006" key="8">
    <source>
        <dbReference type="Google" id="ProtNLM"/>
    </source>
</evidence>
<feature type="transmembrane region" description="Helical" evidence="5">
    <location>
        <begin position="292"/>
        <end position="320"/>
    </location>
</feature>
<feature type="transmembrane region" description="Helical" evidence="5">
    <location>
        <begin position="388"/>
        <end position="409"/>
    </location>
</feature>
<comment type="subcellular location">
    <subcellularLocation>
        <location evidence="1">Membrane</location>
        <topology evidence="1">Multi-pass membrane protein</topology>
    </subcellularLocation>
</comment>